<evidence type="ECO:0000313" key="1">
    <source>
        <dbReference type="EMBL" id="EJX04420.1"/>
    </source>
</evidence>
<protein>
    <submittedName>
        <fullName evidence="1">Uncharacterized protein</fullName>
    </submittedName>
</protein>
<proteinExistence type="predicted"/>
<dbReference type="EMBL" id="AMCI01001814">
    <property type="protein sequence ID" value="EJX04420.1"/>
    <property type="molecule type" value="Genomic_DNA"/>
</dbReference>
<name>J9GV67_9ZZZZ</name>
<reference evidence="1" key="1">
    <citation type="journal article" date="2012" name="PLoS ONE">
        <title>Gene sets for utilization of primary and secondary nutrition supplies in the distal gut of endangered iberian lynx.</title>
        <authorList>
            <person name="Alcaide M."/>
            <person name="Messina E."/>
            <person name="Richter M."/>
            <person name="Bargiela R."/>
            <person name="Peplies J."/>
            <person name="Huws S.A."/>
            <person name="Newbold C.J."/>
            <person name="Golyshin P.N."/>
            <person name="Simon M.A."/>
            <person name="Lopez G."/>
            <person name="Yakimov M.M."/>
            <person name="Ferrer M."/>
        </authorList>
    </citation>
    <scope>NUCLEOTIDE SEQUENCE</scope>
</reference>
<organism evidence="1">
    <name type="scientific">gut metagenome</name>
    <dbReference type="NCBI Taxonomy" id="749906"/>
    <lineage>
        <taxon>unclassified sequences</taxon>
        <taxon>metagenomes</taxon>
        <taxon>organismal metagenomes</taxon>
    </lineage>
</organism>
<comment type="caution">
    <text evidence="1">The sequence shown here is derived from an EMBL/GenBank/DDBJ whole genome shotgun (WGS) entry which is preliminary data.</text>
</comment>
<accession>J9GV67</accession>
<dbReference type="AlphaFoldDB" id="J9GV67"/>
<gene>
    <name evidence="1" type="ORF">EVA_07478</name>
</gene>
<sequence>MQIFVEAIKQKTLLQLSDISIIALIFYRYLCTIKNLRQIQHEQ</sequence>